<comment type="caution">
    <text evidence="4">The sequence shown here is derived from an EMBL/GenBank/DDBJ whole genome shotgun (WGS) entry which is preliminary data.</text>
</comment>
<keyword evidence="1" id="KW-0645">Protease</keyword>
<dbReference type="Proteomes" id="UP001075225">
    <property type="component" value="Unassembled WGS sequence"/>
</dbReference>
<dbReference type="PROSITE" id="PS01276">
    <property type="entry name" value="PEPTIDASE_U32"/>
    <property type="match status" value="1"/>
</dbReference>
<sequence>MKKPELLSPAGNLEKLKIALSYGADAVYASVGAFSLRQRSAKEFSKETFKEGVEFTHKMGKKFYATINGFPFNAQLDKFKTHIEFLKDLGVDAFIIASPSIISLAKKIAPDTEIHLSTQANVMNYMDAQIYYDMGVKRVVVAREIGLKDVIAIKEKVPNLDIEIFIHGSMCFAYSGRCLISALQSGRFSNRGSCANDCRFNYEIYAKNDESGALFKLNEDENGTYIMNSKDLNLSSYVEKIMQSGAVDSFKIEGRTKSQYYAACATNAYRMAIDDAFSGKFNAEIYQKELHTLKNRGFTDGYLVSRPFERKDTQNFNSTLEEGTHQVCAITLDGEFFDVKFKISKNTPYEILAPKDSKIETIENEIGKIYEKYGKFWLEFKVLKAKNNKEFDEIHSGNLNQILTPAKLPNFSFLRKEIE</sequence>
<accession>A0A9Q4KIB5</accession>
<evidence type="ECO:0000256" key="2">
    <source>
        <dbReference type="ARBA" id="ARBA00022801"/>
    </source>
</evidence>
<dbReference type="RefSeq" id="WP_269484867.1">
    <property type="nucleotide sequence ID" value="NZ_JAPXGO010000005.1"/>
</dbReference>
<dbReference type="GO" id="GO:0008233">
    <property type="term" value="F:peptidase activity"/>
    <property type="evidence" value="ECO:0007669"/>
    <property type="project" value="UniProtKB-KW"/>
</dbReference>
<keyword evidence="2" id="KW-0378">Hydrolase</keyword>
<evidence type="ECO:0000256" key="1">
    <source>
        <dbReference type="ARBA" id="ARBA00022670"/>
    </source>
</evidence>
<evidence type="ECO:0000313" key="4">
    <source>
        <dbReference type="EMBL" id="MCZ6160128.1"/>
    </source>
</evidence>
<reference evidence="4" key="1">
    <citation type="submission" date="2022-12" db="EMBL/GenBank/DDBJ databases">
        <title>Species Delineation and Comparative Genomics within the Campylobacter ureolyticus Complex.</title>
        <authorList>
            <person name="Maki J."/>
            <person name="Howard M."/>
            <person name="Connelly S."/>
            <person name="Hardy D.J."/>
            <person name="Cameron A."/>
        </authorList>
    </citation>
    <scope>NUCLEOTIDE SEQUENCE</scope>
    <source>
        <strain evidence="4">URMC_787</strain>
    </source>
</reference>
<dbReference type="InterPro" id="IPR051454">
    <property type="entry name" value="RNA/ubiquinone_mod_enzymes"/>
</dbReference>
<dbReference type="InterPro" id="IPR001539">
    <property type="entry name" value="Peptidase_U32"/>
</dbReference>
<dbReference type="PANTHER" id="PTHR30217:SF6">
    <property type="entry name" value="TRNA HYDROXYLATION PROTEIN P"/>
    <property type="match status" value="1"/>
</dbReference>
<evidence type="ECO:0000256" key="3">
    <source>
        <dbReference type="ARBA" id="ARBA00038374"/>
    </source>
</evidence>
<gene>
    <name evidence="4" type="ORF">O6B32_06510</name>
</gene>
<protein>
    <submittedName>
        <fullName evidence="4">U32 family peptidase</fullName>
    </submittedName>
</protein>
<dbReference type="EMBL" id="JAPXGO010000005">
    <property type="protein sequence ID" value="MCZ6160128.1"/>
    <property type="molecule type" value="Genomic_DNA"/>
</dbReference>
<name>A0A9Q4KIB5_9BACT</name>
<evidence type="ECO:0000313" key="5">
    <source>
        <dbReference type="Proteomes" id="UP001075225"/>
    </source>
</evidence>
<comment type="similarity">
    <text evidence="3">Belongs to the peptidase U32 family.</text>
</comment>
<dbReference type="PANTHER" id="PTHR30217">
    <property type="entry name" value="PEPTIDASE U32 FAMILY"/>
    <property type="match status" value="1"/>
</dbReference>
<organism evidence="4 5">
    <name type="scientific">Campylobacter ureolyticus</name>
    <dbReference type="NCBI Taxonomy" id="827"/>
    <lineage>
        <taxon>Bacteria</taxon>
        <taxon>Pseudomonadati</taxon>
        <taxon>Campylobacterota</taxon>
        <taxon>Epsilonproteobacteria</taxon>
        <taxon>Campylobacterales</taxon>
        <taxon>Campylobacteraceae</taxon>
        <taxon>Campylobacter</taxon>
    </lineage>
</organism>
<dbReference type="GO" id="GO:0006508">
    <property type="term" value="P:proteolysis"/>
    <property type="evidence" value="ECO:0007669"/>
    <property type="project" value="UniProtKB-KW"/>
</dbReference>
<proteinExistence type="inferred from homology"/>
<dbReference type="AlphaFoldDB" id="A0A9Q4KIB5"/>
<dbReference type="Pfam" id="PF01136">
    <property type="entry name" value="Peptidase_U32"/>
    <property type="match status" value="1"/>
</dbReference>